<dbReference type="GO" id="GO:0004619">
    <property type="term" value="F:phosphoglycerate mutase activity"/>
    <property type="evidence" value="ECO:0007669"/>
    <property type="project" value="UniProtKB-UniRule"/>
</dbReference>
<evidence type="ECO:0000313" key="16">
    <source>
        <dbReference type="EMBL" id="WMW21593.1"/>
    </source>
</evidence>
<dbReference type="EC" id="5.4.2.12" evidence="4 10"/>
<name>A0AA51UEQ3_9EURY</name>
<comment type="catalytic activity">
    <reaction evidence="1 10">
        <text>(2R)-2-phosphoglycerate = (2R)-3-phosphoglycerate</text>
        <dbReference type="Rhea" id="RHEA:15901"/>
        <dbReference type="ChEBI" id="CHEBI:58272"/>
        <dbReference type="ChEBI" id="CHEBI:58289"/>
        <dbReference type="EC" id="5.4.2.12"/>
    </reaction>
</comment>
<evidence type="ECO:0000256" key="10">
    <source>
        <dbReference type="HAMAP-Rule" id="MF_01038"/>
    </source>
</evidence>
<dbReference type="GO" id="GO:0006007">
    <property type="term" value="P:glucose catabolic process"/>
    <property type="evidence" value="ECO:0007669"/>
    <property type="project" value="InterPro"/>
</dbReference>
<feature type="binding site" evidence="10 12">
    <location>
        <position position="193"/>
    </location>
    <ligand>
        <name>substrate</name>
    </ligand>
</feature>
<evidence type="ECO:0000313" key="17">
    <source>
        <dbReference type="Proteomes" id="UP001183006"/>
    </source>
</evidence>
<protein>
    <recommendedName>
        <fullName evidence="9 10">2,3-bisphosphoglycerate-independent phosphoglycerate mutase</fullName>
        <shortName evidence="10">BPG-independent PGAM</shortName>
        <shortName evidence="10">Phosphoglyceromutase</shortName>
        <shortName evidence="10">iPGM</shortName>
        <ecNumber evidence="4 10">5.4.2.12</ecNumber>
    </recommendedName>
</protein>
<feature type="binding site" evidence="10 13">
    <location>
        <position position="64"/>
    </location>
    <ligand>
        <name>Mn(2+)</name>
        <dbReference type="ChEBI" id="CHEBI:29035"/>
        <label>2</label>
    </ligand>
</feature>
<dbReference type="Proteomes" id="UP001183006">
    <property type="component" value="Chromosome"/>
</dbReference>
<keyword evidence="17" id="KW-1185">Reference proteome</keyword>
<feature type="binding site" evidence="10 12">
    <location>
        <begin position="155"/>
        <end position="156"/>
    </location>
    <ligand>
        <name>substrate</name>
    </ligand>
</feature>
<evidence type="ECO:0000259" key="14">
    <source>
        <dbReference type="Pfam" id="PF01676"/>
    </source>
</evidence>
<feature type="domain" description="BPG-independent PGAM N-terminal" evidence="15">
    <location>
        <begin position="84"/>
        <end position="300"/>
    </location>
</feature>
<evidence type="ECO:0000256" key="2">
    <source>
        <dbReference type="ARBA" id="ARBA00004798"/>
    </source>
</evidence>
<dbReference type="InterPro" id="IPR011258">
    <property type="entry name" value="BPG-indep_PGM_N"/>
</dbReference>
<reference evidence="16" key="1">
    <citation type="submission" date="2023-08" db="EMBL/GenBank/DDBJ databases">
        <title>Methanolobus mangrovi sp. nov. and Methanolobus sediminis sp. nov, two novel methylotrophic methanogens isolated from mangrove sediments in China.</title>
        <authorList>
            <person name="Zhou J."/>
        </authorList>
    </citation>
    <scope>NUCLEOTIDE SEQUENCE</scope>
    <source>
        <strain evidence="16">FTZ2</strain>
    </source>
</reference>
<evidence type="ECO:0000256" key="4">
    <source>
        <dbReference type="ARBA" id="ARBA00012026"/>
    </source>
</evidence>
<accession>A0AA51UEQ3</accession>
<evidence type="ECO:0000256" key="12">
    <source>
        <dbReference type="PIRSR" id="PIRSR001492-2"/>
    </source>
</evidence>
<dbReference type="InterPro" id="IPR036646">
    <property type="entry name" value="PGAM_B_sf"/>
</dbReference>
<feature type="domain" description="Metalloenzyme" evidence="14">
    <location>
        <begin position="7"/>
        <end position="501"/>
    </location>
</feature>
<evidence type="ECO:0000256" key="7">
    <source>
        <dbReference type="ARBA" id="ARBA00023211"/>
    </source>
</evidence>
<keyword evidence="7 10" id="KW-0464">Manganese</keyword>
<comment type="pathway">
    <text evidence="2 10">Carbohydrate degradation; glycolysis; pyruvate from D-glyceraldehyde 3-phosphate: step 3/5.</text>
</comment>
<dbReference type="HAMAP" id="MF_01038">
    <property type="entry name" value="GpmI"/>
    <property type="match status" value="1"/>
</dbReference>
<feature type="binding site" evidence="10 13">
    <location>
        <position position="463"/>
    </location>
    <ligand>
        <name>Mn(2+)</name>
        <dbReference type="ChEBI" id="CHEBI:29035"/>
        <label>1</label>
    </ligand>
</feature>
<feature type="binding site" evidence="10 13">
    <location>
        <position position="403"/>
    </location>
    <ligand>
        <name>Mn(2+)</name>
        <dbReference type="ChEBI" id="CHEBI:29035"/>
        <label>1</label>
    </ligand>
</feature>
<dbReference type="InterPro" id="IPR017850">
    <property type="entry name" value="Alkaline_phosphatase_core_sf"/>
</dbReference>
<evidence type="ECO:0000256" key="5">
    <source>
        <dbReference type="ARBA" id="ARBA00022723"/>
    </source>
</evidence>
<evidence type="ECO:0000256" key="9">
    <source>
        <dbReference type="ARBA" id="ARBA00071648"/>
    </source>
</evidence>
<feature type="binding site" evidence="10 13">
    <location>
        <position position="445"/>
    </location>
    <ligand>
        <name>Mn(2+)</name>
        <dbReference type="ChEBI" id="CHEBI:29035"/>
        <label>2</label>
    </ligand>
</feature>
<dbReference type="CDD" id="cd16010">
    <property type="entry name" value="iPGM"/>
    <property type="match status" value="1"/>
</dbReference>
<evidence type="ECO:0000256" key="11">
    <source>
        <dbReference type="PIRSR" id="PIRSR001492-1"/>
    </source>
</evidence>
<evidence type="ECO:0000256" key="1">
    <source>
        <dbReference type="ARBA" id="ARBA00000370"/>
    </source>
</evidence>
<dbReference type="GO" id="GO:0006096">
    <property type="term" value="P:glycolytic process"/>
    <property type="evidence" value="ECO:0007669"/>
    <property type="project" value="UniProtKB-UniRule"/>
</dbReference>
<dbReference type="InterPro" id="IPR005995">
    <property type="entry name" value="Pgm_bpd_ind"/>
</dbReference>
<dbReference type="GO" id="GO:0030145">
    <property type="term" value="F:manganese ion binding"/>
    <property type="evidence" value="ECO:0007669"/>
    <property type="project" value="UniProtKB-UniRule"/>
</dbReference>
<evidence type="ECO:0000256" key="3">
    <source>
        <dbReference type="ARBA" id="ARBA00008819"/>
    </source>
</evidence>
<keyword evidence="6 10" id="KW-0324">Glycolysis</keyword>
<feature type="binding site" evidence="10 12">
    <location>
        <position position="336"/>
    </location>
    <ligand>
        <name>substrate</name>
    </ligand>
</feature>
<keyword evidence="8 10" id="KW-0413">Isomerase</keyword>
<sequence length="515" mass="56816">MLHEKGPLLLMILDGWGHTHEEQGNAVLAARTPVLDSLSEKYPSCFVEVSGEGVGLPEGQMGNSEVGHLNIGAGRIVYQDLTRINKSIKDGSFFENPVFLEAMEHVKKNGSSLHLMGLFSYGGVHSHIDHMRALVEMAKKEGVANVYIHAFLDGRDVPPQTALEDMKTHEEFCHSTGIAKTATVCGRYYAMDRDKRWERTELAYNALTSGDGIFAEDAVSAVSRAYERGENDEFVKPTVITDNEGKPVATIKDKDAVIFFNFRPDRARQMTYALVDRDFDGFERKVKPEVHYVCMAEYDEKLDVPIAFPAESFENTLGEVLSKHNKKQLRIAETEKYAHVTFFFNGGVEEPNAGEDRCLIPSPDVATYDLKPEMSAYEVTDELVKKILDDDYAAIILNFANMDMVGHTGIVEAAVKAVETIDECVGKIVDAILEKGGAAIITADHGNAEKMIDYNTGKPHTAHTSNPVKCLLVSGQEGIALQDGKLSDIAPTMLDILGIEKPEQMTGISLIKKQD</sequence>
<dbReference type="Pfam" id="PF06415">
    <property type="entry name" value="iPGM_N"/>
    <property type="match status" value="1"/>
</dbReference>
<feature type="active site" description="Phosphoserine intermediate" evidence="10 11">
    <location>
        <position position="64"/>
    </location>
</feature>
<feature type="binding site" evidence="10 13">
    <location>
        <position position="444"/>
    </location>
    <ligand>
        <name>Mn(2+)</name>
        <dbReference type="ChEBI" id="CHEBI:29035"/>
        <label>2</label>
    </ligand>
</feature>
<feature type="binding site" evidence="10 12">
    <location>
        <begin position="263"/>
        <end position="266"/>
    </location>
    <ligand>
        <name>substrate</name>
    </ligand>
</feature>
<evidence type="ECO:0000256" key="13">
    <source>
        <dbReference type="PIRSR" id="PIRSR001492-3"/>
    </source>
</evidence>
<feature type="binding site" evidence="10 12">
    <location>
        <position position="187"/>
    </location>
    <ligand>
        <name>substrate</name>
    </ligand>
</feature>
<dbReference type="KEGG" id="mmav:RE476_09365"/>
<feature type="binding site" evidence="10 13">
    <location>
        <position position="14"/>
    </location>
    <ligand>
        <name>Mn(2+)</name>
        <dbReference type="ChEBI" id="CHEBI:29035"/>
        <label>2</label>
    </ligand>
</feature>
<dbReference type="SUPFAM" id="SSF64158">
    <property type="entry name" value="2,3-Bisphosphoglycerate-independent phosphoglycerate mutase, substrate-binding domain"/>
    <property type="match status" value="1"/>
</dbReference>
<evidence type="ECO:0000259" key="15">
    <source>
        <dbReference type="Pfam" id="PF06415"/>
    </source>
</evidence>
<dbReference type="PANTHER" id="PTHR31637">
    <property type="entry name" value="2,3-BISPHOSPHOGLYCERATE-INDEPENDENT PHOSPHOGLYCERATE MUTASE"/>
    <property type="match status" value="1"/>
</dbReference>
<dbReference type="GeneID" id="84230348"/>
<comment type="similarity">
    <text evidence="3 10">Belongs to the BPG-independent phosphoglycerate mutase family.</text>
</comment>
<dbReference type="EMBL" id="CP133594">
    <property type="protein sequence ID" value="WMW21593.1"/>
    <property type="molecule type" value="Genomic_DNA"/>
</dbReference>
<dbReference type="InterPro" id="IPR006124">
    <property type="entry name" value="Metalloenzyme"/>
</dbReference>
<dbReference type="Pfam" id="PF01676">
    <property type="entry name" value="Metalloenzyme"/>
    <property type="match status" value="1"/>
</dbReference>
<dbReference type="PANTHER" id="PTHR31637:SF0">
    <property type="entry name" value="2,3-BISPHOSPHOGLYCERATE-INDEPENDENT PHOSPHOGLYCERATE MUTASE"/>
    <property type="match status" value="1"/>
</dbReference>
<evidence type="ECO:0000256" key="6">
    <source>
        <dbReference type="ARBA" id="ARBA00023152"/>
    </source>
</evidence>
<dbReference type="PIRSF" id="PIRSF001492">
    <property type="entry name" value="IPGAM"/>
    <property type="match status" value="1"/>
</dbReference>
<dbReference type="FunFam" id="3.40.1450.10:FF:000001">
    <property type="entry name" value="2,3-bisphosphoglycerate-independent phosphoglycerate mutase"/>
    <property type="match status" value="1"/>
</dbReference>
<dbReference type="Gene3D" id="3.40.1450.10">
    <property type="entry name" value="BPG-independent phosphoglycerate mutase, domain B"/>
    <property type="match status" value="1"/>
</dbReference>
<keyword evidence="5 10" id="KW-0479">Metal-binding</keyword>
<dbReference type="Gene3D" id="3.40.720.10">
    <property type="entry name" value="Alkaline Phosphatase, subunit A"/>
    <property type="match status" value="1"/>
</dbReference>
<proteinExistence type="inferred from homology"/>
<dbReference type="FunFam" id="3.40.720.10:FF:000001">
    <property type="entry name" value="2,3-bisphosphoglycerate-independent phosphoglycerate mutase"/>
    <property type="match status" value="1"/>
</dbReference>
<organism evidence="16 17">
    <name type="scientific">Methanolobus mangrovi</name>
    <dbReference type="NCBI Taxonomy" id="3072977"/>
    <lineage>
        <taxon>Archaea</taxon>
        <taxon>Methanobacteriati</taxon>
        <taxon>Methanobacteriota</taxon>
        <taxon>Stenosarchaea group</taxon>
        <taxon>Methanomicrobia</taxon>
        <taxon>Methanosarcinales</taxon>
        <taxon>Methanosarcinaceae</taxon>
        <taxon>Methanolobus</taxon>
    </lineage>
</organism>
<dbReference type="RefSeq" id="WP_309307381.1">
    <property type="nucleotide sequence ID" value="NZ_CP133594.1"/>
</dbReference>
<comment type="cofactor">
    <cofactor evidence="10">
        <name>Mn(2+)</name>
        <dbReference type="ChEBI" id="CHEBI:29035"/>
    </cofactor>
    <text evidence="10">Binds 2 manganese ions per subunit.</text>
</comment>
<dbReference type="AlphaFoldDB" id="A0AA51UEQ3"/>
<comment type="function">
    <text evidence="10">Catalyzes the interconversion of 2-phosphoglycerate and 3-phosphoglycerate.</text>
</comment>
<feature type="binding site" evidence="10 12">
    <location>
        <position position="125"/>
    </location>
    <ligand>
        <name>substrate</name>
    </ligand>
</feature>
<gene>
    <name evidence="10 16" type="primary">gpmI</name>
    <name evidence="16" type="ORF">RE476_09365</name>
</gene>
<dbReference type="SUPFAM" id="SSF53649">
    <property type="entry name" value="Alkaline phosphatase-like"/>
    <property type="match status" value="1"/>
</dbReference>
<dbReference type="NCBIfam" id="TIGR01307">
    <property type="entry name" value="pgm_bpd_ind"/>
    <property type="match status" value="1"/>
</dbReference>
<dbReference type="GO" id="GO:0005737">
    <property type="term" value="C:cytoplasm"/>
    <property type="evidence" value="ECO:0007669"/>
    <property type="project" value="InterPro"/>
</dbReference>
<feature type="binding site" evidence="10 13">
    <location>
        <position position="407"/>
    </location>
    <ligand>
        <name>Mn(2+)</name>
        <dbReference type="ChEBI" id="CHEBI:29035"/>
        <label>1</label>
    </ligand>
</feature>
<evidence type="ECO:0000256" key="8">
    <source>
        <dbReference type="ARBA" id="ARBA00023235"/>
    </source>
</evidence>